<dbReference type="PANTHER" id="PTHR37947">
    <property type="entry name" value="BLL2462 PROTEIN"/>
    <property type="match status" value="1"/>
</dbReference>
<reference evidence="2" key="1">
    <citation type="submission" date="2021-02" db="EMBL/GenBank/DDBJ databases">
        <title>Genome sequence of Rhodospirillales sp. strain TMPK1 isolated from soil.</title>
        <authorList>
            <person name="Nakai R."/>
            <person name="Kusada H."/>
            <person name="Tamaki H."/>
        </authorList>
    </citation>
    <scope>NUCLEOTIDE SEQUENCE</scope>
    <source>
        <strain evidence="2">TMPK1</strain>
    </source>
</reference>
<organism evidence="2 3">
    <name type="scientific">Roseiterribacter gracilis</name>
    <dbReference type="NCBI Taxonomy" id="2812848"/>
    <lineage>
        <taxon>Bacteria</taxon>
        <taxon>Pseudomonadati</taxon>
        <taxon>Pseudomonadota</taxon>
        <taxon>Alphaproteobacteria</taxon>
        <taxon>Rhodospirillales</taxon>
        <taxon>Roseiterribacteraceae</taxon>
        <taxon>Roseiterribacter</taxon>
    </lineage>
</organism>
<gene>
    <name evidence="2" type="ORF">TMPK1_24970</name>
</gene>
<keyword evidence="1" id="KW-1133">Transmembrane helix</keyword>
<evidence type="ECO:0000256" key="1">
    <source>
        <dbReference type="SAM" id="Phobius"/>
    </source>
</evidence>
<dbReference type="Gene3D" id="3.40.50.880">
    <property type="match status" value="1"/>
</dbReference>
<keyword evidence="3" id="KW-1185">Reference proteome</keyword>
<dbReference type="SUPFAM" id="SSF52317">
    <property type="entry name" value="Class I glutamine amidotransferase-like"/>
    <property type="match status" value="1"/>
</dbReference>
<proteinExistence type="predicted"/>
<sequence length="689" mass="74463">MDVARIAFDPLVSWWLIAPLTAIGLAVVLFGALRGAAGAFLRALGVTLFALALSGPSLVEEKREPVKDVAVVVLDASPSQRMGDRLPQARSALDTLRQKLATFADLETRVVTVGDDGKPMDETRLFGALETAYGDVPRDRRAGAILLTDGQVHDVPAKPDGLGPVHGLISGKQDERDRRLAVQRAPTYGIVGKTAQTTLKVEDSAGIGATRATVRITRDGTDSATFDLPIGIDRNVNLPIVHGGPNVFEIEVEAAPGGEITLANNRAAIVVTGVRERLRVLLISGEPHNGERTWRNLLKSDPSVDLVHFTILRPPDKQDGTPIRELSLIAFPIKELFEVKLNEFDLVIFDRYEQRGILPPAYYENLAQYVERGGAILEASGPGFSTPLSLYRTALRSVLPGAPTRSGPVMGAFRPSITELGRRHPVTAALPGAGDVGETPSWGSWLRQVDISPQRGQVVMQGAQQRPLLLLDRVGDGRVAQLASDQIWLWSRGYEGGGPQAELLRRLAHWLMKEPELEEDELRAKVDGARVTVERQSLQRVDSPVHVTEPGGHIFDVPLTTTPGDGVARGSFVANEPGVHRLTQDDKVAFAVVGRLNPPELMDARSTDTKLAPVAATTGGAVRWLEEGVPDVRRVDADRPAAGGGWIGLVRNGRYQVTGTRELPLLPPSLALALFAVALAGAWWREGRR</sequence>
<feature type="transmembrane region" description="Helical" evidence="1">
    <location>
        <begin position="665"/>
        <end position="684"/>
    </location>
</feature>
<feature type="transmembrane region" description="Helical" evidence="1">
    <location>
        <begin position="12"/>
        <end position="33"/>
    </location>
</feature>
<dbReference type="PANTHER" id="PTHR37947:SF1">
    <property type="entry name" value="BLL2462 PROTEIN"/>
    <property type="match status" value="1"/>
</dbReference>
<protein>
    <submittedName>
        <fullName evidence="2">Membrane protein</fullName>
    </submittedName>
</protein>
<dbReference type="RefSeq" id="WP_420243367.1">
    <property type="nucleotide sequence ID" value="NZ_BOPV01000001.1"/>
</dbReference>
<keyword evidence="1" id="KW-0472">Membrane</keyword>
<keyword evidence="1" id="KW-0812">Transmembrane</keyword>
<evidence type="ECO:0000313" key="2">
    <source>
        <dbReference type="EMBL" id="GIL40260.1"/>
    </source>
</evidence>
<dbReference type="EMBL" id="BOPV01000001">
    <property type="protein sequence ID" value="GIL40260.1"/>
    <property type="molecule type" value="Genomic_DNA"/>
</dbReference>
<dbReference type="AlphaFoldDB" id="A0A8S8XGK5"/>
<comment type="caution">
    <text evidence="2">The sequence shown here is derived from an EMBL/GenBank/DDBJ whole genome shotgun (WGS) entry which is preliminary data.</text>
</comment>
<dbReference type="InterPro" id="IPR029062">
    <property type="entry name" value="Class_I_gatase-like"/>
</dbReference>
<evidence type="ECO:0000313" key="3">
    <source>
        <dbReference type="Proteomes" id="UP000681075"/>
    </source>
</evidence>
<dbReference type="Proteomes" id="UP000681075">
    <property type="component" value="Unassembled WGS sequence"/>
</dbReference>
<name>A0A8S8XGK5_9PROT</name>
<accession>A0A8S8XGK5</accession>
<feature type="transmembrane region" description="Helical" evidence="1">
    <location>
        <begin position="40"/>
        <end position="59"/>
    </location>
</feature>